<keyword evidence="3" id="KW-1185">Reference proteome</keyword>
<comment type="caution">
    <text evidence="2">The sequence shown here is derived from an EMBL/GenBank/DDBJ whole genome shotgun (WGS) entry which is preliminary data.</text>
</comment>
<reference evidence="2 3" key="2">
    <citation type="journal article" date="2016" name="Genome Announc.">
        <title>Permanent Draft Genome Sequences for Two Variants of Frankia sp. Strain CpI1, the First Frankia Strain Isolated from Root Nodules of Comptonia peregrina.</title>
        <authorList>
            <person name="Oshone R."/>
            <person name="Hurst S.G.IV."/>
            <person name="Abebe-Akele F."/>
            <person name="Simpson S."/>
            <person name="Morris K."/>
            <person name="Thomas W.K."/>
            <person name="Tisa L.S."/>
        </authorList>
    </citation>
    <scope>NUCLEOTIDE SEQUENCE [LARGE SCALE GENOMIC DNA]</scope>
    <source>
        <strain evidence="3">CpI1-S</strain>
    </source>
</reference>
<dbReference type="EMBL" id="JYFN01000036">
    <property type="protein sequence ID" value="KJE21514.1"/>
    <property type="molecule type" value="Genomic_DNA"/>
</dbReference>
<protein>
    <submittedName>
        <fullName evidence="2">Uncharacterized protein</fullName>
    </submittedName>
</protein>
<organism evidence="2 3">
    <name type="scientific">Frankia torreyi</name>
    <dbReference type="NCBI Taxonomy" id="1856"/>
    <lineage>
        <taxon>Bacteria</taxon>
        <taxon>Bacillati</taxon>
        <taxon>Actinomycetota</taxon>
        <taxon>Actinomycetes</taxon>
        <taxon>Frankiales</taxon>
        <taxon>Frankiaceae</taxon>
        <taxon>Frankia</taxon>
    </lineage>
</organism>
<dbReference type="AlphaFoldDB" id="A0A0D8BC27"/>
<feature type="region of interest" description="Disordered" evidence="1">
    <location>
        <begin position="28"/>
        <end position="72"/>
    </location>
</feature>
<sequence>MGSAQMRSSRSKGIDLVAVAGAEVMQPGPRSTRFAGGEARWLPSGRGPDGGYPPGGPIERADVTPVTRRVIE</sequence>
<name>A0A0D8BC27_9ACTN</name>
<evidence type="ECO:0000256" key="1">
    <source>
        <dbReference type="SAM" id="MobiDB-lite"/>
    </source>
</evidence>
<evidence type="ECO:0000313" key="2">
    <source>
        <dbReference type="EMBL" id="KJE21514.1"/>
    </source>
</evidence>
<reference evidence="3" key="1">
    <citation type="submission" date="2015-02" db="EMBL/GenBank/DDBJ databases">
        <title>Draft Genome of Frankia sp. CpI1-S.</title>
        <authorList>
            <person name="Oshone R.T."/>
            <person name="Ngom M."/>
            <person name="Ghodhbane-Gtari F."/>
            <person name="Gtari M."/>
            <person name="Morris K."/>
            <person name="Thomas K."/>
            <person name="Sen A."/>
            <person name="Tisa L.S."/>
        </authorList>
    </citation>
    <scope>NUCLEOTIDE SEQUENCE [LARGE SCALE GENOMIC DNA]</scope>
    <source>
        <strain evidence="3">CpI1-S</strain>
    </source>
</reference>
<gene>
    <name evidence="2" type="ORF">FF36_04202</name>
</gene>
<accession>A0A0D8BC27</accession>
<dbReference type="Proteomes" id="UP000032545">
    <property type="component" value="Unassembled WGS sequence"/>
</dbReference>
<dbReference type="PATRIC" id="fig|1502723.3.peg.3919"/>
<evidence type="ECO:0000313" key="3">
    <source>
        <dbReference type="Proteomes" id="UP000032545"/>
    </source>
</evidence>
<proteinExistence type="predicted"/>